<proteinExistence type="predicted"/>
<protein>
    <submittedName>
        <fullName evidence="1">Uncharacterized protein</fullName>
    </submittedName>
</protein>
<evidence type="ECO:0000313" key="2">
    <source>
        <dbReference type="Proteomes" id="UP000824366"/>
    </source>
</evidence>
<organism evidence="1 2">
    <name type="scientific">Rhodoferax lithotrophicus</name>
    <dbReference type="NCBI Taxonomy" id="2798804"/>
    <lineage>
        <taxon>Bacteria</taxon>
        <taxon>Pseudomonadati</taxon>
        <taxon>Pseudomonadota</taxon>
        <taxon>Betaproteobacteria</taxon>
        <taxon>Burkholderiales</taxon>
        <taxon>Comamonadaceae</taxon>
        <taxon>Rhodoferax</taxon>
    </lineage>
</organism>
<name>A0ABN6DBE1_9BURK</name>
<reference evidence="1 2" key="1">
    <citation type="journal article" date="2021" name="Microbiol. Spectr.">
        <title>A Single Bacterium Capable of Oxidation and Reduction of Iron at Circumneutral pH.</title>
        <authorList>
            <person name="Kato S."/>
            <person name="Ohkuma M."/>
        </authorList>
    </citation>
    <scope>NUCLEOTIDE SEQUENCE [LARGE SCALE GENOMIC DNA]</scope>
    <source>
        <strain evidence="1 2">MIZ03</strain>
    </source>
</reference>
<dbReference type="Proteomes" id="UP000824366">
    <property type="component" value="Chromosome"/>
</dbReference>
<keyword evidence="2" id="KW-1185">Reference proteome</keyword>
<gene>
    <name evidence="1" type="ORF">MIZ03_3970</name>
</gene>
<evidence type="ECO:0000313" key="1">
    <source>
        <dbReference type="EMBL" id="BCO29058.1"/>
    </source>
</evidence>
<dbReference type="EMBL" id="AP024238">
    <property type="protein sequence ID" value="BCO29058.1"/>
    <property type="molecule type" value="Genomic_DNA"/>
</dbReference>
<accession>A0ABN6DBE1</accession>
<sequence length="40" mass="4608">MPPCEKLDVHVSRQADVCRMAERVIKHLYAAVRKQKSLSN</sequence>